<gene>
    <name evidence="3" type="ORF">NA57DRAFT_70957</name>
</gene>
<feature type="compositionally biased region" description="Basic and acidic residues" evidence="2">
    <location>
        <begin position="113"/>
        <end position="124"/>
    </location>
</feature>
<dbReference type="PANTHER" id="PTHR31996">
    <property type="entry name" value="COILED-COIL DOMAIN-CONTAINING PROTEIN 115"/>
    <property type="match status" value="1"/>
</dbReference>
<evidence type="ECO:0000313" key="4">
    <source>
        <dbReference type="Proteomes" id="UP000799772"/>
    </source>
</evidence>
<dbReference type="GO" id="GO:1990871">
    <property type="term" value="C:Vma12-Vma22 assembly complex"/>
    <property type="evidence" value="ECO:0007669"/>
    <property type="project" value="TreeGrafter"/>
</dbReference>
<comment type="caution">
    <text evidence="3">The sequence shown here is derived from an EMBL/GenBank/DDBJ whole genome shotgun (WGS) entry which is preliminary data.</text>
</comment>
<proteinExistence type="predicted"/>
<name>A0A9P4INH1_9PEZI</name>
<dbReference type="GO" id="GO:0051082">
    <property type="term" value="F:unfolded protein binding"/>
    <property type="evidence" value="ECO:0007669"/>
    <property type="project" value="TreeGrafter"/>
</dbReference>
<dbReference type="Gene3D" id="1.10.287.3240">
    <property type="match status" value="1"/>
</dbReference>
<organism evidence="3 4">
    <name type="scientific">Rhizodiscina lignyota</name>
    <dbReference type="NCBI Taxonomy" id="1504668"/>
    <lineage>
        <taxon>Eukaryota</taxon>
        <taxon>Fungi</taxon>
        <taxon>Dikarya</taxon>
        <taxon>Ascomycota</taxon>
        <taxon>Pezizomycotina</taxon>
        <taxon>Dothideomycetes</taxon>
        <taxon>Pleosporomycetidae</taxon>
        <taxon>Aulographales</taxon>
        <taxon>Rhizodiscinaceae</taxon>
        <taxon>Rhizodiscina</taxon>
    </lineage>
</organism>
<keyword evidence="4" id="KW-1185">Reference proteome</keyword>
<dbReference type="Proteomes" id="UP000799772">
    <property type="component" value="Unassembled WGS sequence"/>
</dbReference>
<protein>
    <recommendedName>
        <fullName evidence="1">Vacuolar ATPase assembly protein VMA22</fullName>
    </recommendedName>
</protein>
<dbReference type="Pfam" id="PF21730">
    <property type="entry name" value="Vma22_CCDC115"/>
    <property type="match status" value="1"/>
</dbReference>
<dbReference type="GO" id="GO:0070072">
    <property type="term" value="P:vacuolar proton-transporting V-type ATPase complex assembly"/>
    <property type="evidence" value="ECO:0007669"/>
    <property type="project" value="InterPro"/>
</dbReference>
<sequence length="190" mass="21523">MTDVLGPDIVEQSSSRSELQPQLDKLDSLLERYLNLIHEYQTARQEISRHLSSGFFSLARANFNNSTGTRYGQDYYDERMQATRRISISGTAESPKFESRLDSTEPASPNDLQDEKASENSKEVPVDPLRWFGILVPPALRTAQANFRAAVEGPVPKLASITKQMRALEPEISRLRKSIKRLRNENVDSQ</sequence>
<dbReference type="EMBL" id="ML978121">
    <property type="protein sequence ID" value="KAF2104750.1"/>
    <property type="molecule type" value="Genomic_DNA"/>
</dbReference>
<evidence type="ECO:0000256" key="1">
    <source>
        <dbReference type="ARBA" id="ARBA00093634"/>
    </source>
</evidence>
<dbReference type="AlphaFoldDB" id="A0A9P4INH1"/>
<dbReference type="OrthoDB" id="408631at2759"/>
<accession>A0A9P4INH1</accession>
<evidence type="ECO:0000256" key="2">
    <source>
        <dbReference type="SAM" id="MobiDB-lite"/>
    </source>
</evidence>
<dbReference type="InterPro" id="IPR040357">
    <property type="entry name" value="Vma22/CCDC115"/>
</dbReference>
<feature type="region of interest" description="Disordered" evidence="2">
    <location>
        <begin position="87"/>
        <end position="124"/>
    </location>
</feature>
<reference evidence="3" key="1">
    <citation type="journal article" date="2020" name="Stud. Mycol.">
        <title>101 Dothideomycetes genomes: a test case for predicting lifestyles and emergence of pathogens.</title>
        <authorList>
            <person name="Haridas S."/>
            <person name="Albert R."/>
            <person name="Binder M."/>
            <person name="Bloem J."/>
            <person name="Labutti K."/>
            <person name="Salamov A."/>
            <person name="Andreopoulos B."/>
            <person name="Baker S."/>
            <person name="Barry K."/>
            <person name="Bills G."/>
            <person name="Bluhm B."/>
            <person name="Cannon C."/>
            <person name="Castanera R."/>
            <person name="Culley D."/>
            <person name="Daum C."/>
            <person name="Ezra D."/>
            <person name="Gonzalez J."/>
            <person name="Henrissat B."/>
            <person name="Kuo A."/>
            <person name="Liang C."/>
            <person name="Lipzen A."/>
            <person name="Lutzoni F."/>
            <person name="Magnuson J."/>
            <person name="Mondo S."/>
            <person name="Nolan M."/>
            <person name="Ohm R."/>
            <person name="Pangilinan J."/>
            <person name="Park H.-J."/>
            <person name="Ramirez L."/>
            <person name="Alfaro M."/>
            <person name="Sun H."/>
            <person name="Tritt A."/>
            <person name="Yoshinaga Y."/>
            <person name="Zwiers L.-H."/>
            <person name="Turgeon B."/>
            <person name="Goodwin S."/>
            <person name="Spatafora J."/>
            <person name="Crous P."/>
            <person name="Grigoriev I."/>
        </authorList>
    </citation>
    <scope>NUCLEOTIDE SEQUENCE</scope>
    <source>
        <strain evidence="3">CBS 133067</strain>
    </source>
</reference>
<evidence type="ECO:0000313" key="3">
    <source>
        <dbReference type="EMBL" id="KAF2104750.1"/>
    </source>
</evidence>
<dbReference type="PANTHER" id="PTHR31996:SF2">
    <property type="entry name" value="COILED-COIL DOMAIN-CONTAINING PROTEIN 115"/>
    <property type="match status" value="1"/>
</dbReference>